<accession>A0A1D8GE63</accession>
<proteinExistence type="predicted"/>
<dbReference type="InterPro" id="IPR003593">
    <property type="entry name" value="AAA+_ATPase"/>
</dbReference>
<dbReference type="Gene3D" id="3.30.450.20">
    <property type="entry name" value="PAS domain"/>
    <property type="match status" value="1"/>
</dbReference>
<dbReference type="Pfam" id="PF25601">
    <property type="entry name" value="AAA_lid_14"/>
    <property type="match status" value="1"/>
</dbReference>
<keyword evidence="2" id="KW-0067">ATP-binding</keyword>
<dbReference type="Gene3D" id="1.10.8.60">
    <property type="match status" value="1"/>
</dbReference>
<dbReference type="OrthoDB" id="9803970at2"/>
<dbReference type="InterPro" id="IPR025943">
    <property type="entry name" value="Sigma_54_int_dom_ATP-bd_2"/>
</dbReference>
<evidence type="ECO:0000256" key="5">
    <source>
        <dbReference type="ARBA" id="ARBA00023163"/>
    </source>
</evidence>
<dbReference type="InterPro" id="IPR002078">
    <property type="entry name" value="Sigma_54_int"/>
</dbReference>
<dbReference type="PANTHER" id="PTHR32071:SF74">
    <property type="entry name" value="TRANSCRIPTIONAL ACTIVATOR ROCR"/>
    <property type="match status" value="1"/>
</dbReference>
<dbReference type="PANTHER" id="PTHR32071">
    <property type="entry name" value="TRANSCRIPTIONAL REGULATORY PROTEIN"/>
    <property type="match status" value="1"/>
</dbReference>
<dbReference type="Gene3D" id="3.40.50.300">
    <property type="entry name" value="P-loop containing nucleotide triphosphate hydrolases"/>
    <property type="match status" value="1"/>
</dbReference>
<evidence type="ECO:0000256" key="2">
    <source>
        <dbReference type="ARBA" id="ARBA00022840"/>
    </source>
</evidence>
<evidence type="ECO:0000256" key="4">
    <source>
        <dbReference type="ARBA" id="ARBA00023125"/>
    </source>
</evidence>
<dbReference type="PROSITE" id="PS50045">
    <property type="entry name" value="SIGMA54_INTERACT_4"/>
    <property type="match status" value="1"/>
</dbReference>
<keyword evidence="1" id="KW-0547">Nucleotide-binding</keyword>
<dbReference type="SUPFAM" id="SSF46689">
    <property type="entry name" value="Homeodomain-like"/>
    <property type="match status" value="1"/>
</dbReference>
<dbReference type="GO" id="GO:0005524">
    <property type="term" value="F:ATP binding"/>
    <property type="evidence" value="ECO:0007669"/>
    <property type="project" value="UniProtKB-KW"/>
</dbReference>
<dbReference type="PROSITE" id="PS00688">
    <property type="entry name" value="SIGMA54_INTERACT_3"/>
    <property type="match status" value="1"/>
</dbReference>
<evidence type="ECO:0000259" key="6">
    <source>
        <dbReference type="PROSITE" id="PS50045"/>
    </source>
</evidence>
<keyword evidence="4" id="KW-0238">DNA-binding</keyword>
<dbReference type="InterPro" id="IPR058031">
    <property type="entry name" value="AAA_lid_NorR"/>
</dbReference>
<dbReference type="GO" id="GO:0043565">
    <property type="term" value="F:sequence-specific DNA binding"/>
    <property type="evidence" value="ECO:0007669"/>
    <property type="project" value="InterPro"/>
</dbReference>
<dbReference type="RefSeq" id="WP_069974767.1">
    <property type="nucleotide sequence ID" value="NZ_CP017269.1"/>
</dbReference>
<organism evidence="7 8">
    <name type="scientific">Geosporobacter ferrireducens</name>
    <dbReference type="NCBI Taxonomy" id="1424294"/>
    <lineage>
        <taxon>Bacteria</taxon>
        <taxon>Bacillati</taxon>
        <taxon>Bacillota</taxon>
        <taxon>Clostridia</taxon>
        <taxon>Peptostreptococcales</taxon>
        <taxon>Thermotaleaceae</taxon>
        <taxon>Geosporobacter</taxon>
    </lineage>
</organism>
<dbReference type="PRINTS" id="PR01590">
    <property type="entry name" value="HTHFIS"/>
</dbReference>
<dbReference type="Pfam" id="PF02954">
    <property type="entry name" value="HTH_8"/>
    <property type="match status" value="1"/>
</dbReference>
<dbReference type="FunFam" id="3.40.50.300:FF:000006">
    <property type="entry name" value="DNA-binding transcriptional regulator NtrC"/>
    <property type="match status" value="1"/>
</dbReference>
<dbReference type="InterPro" id="IPR027417">
    <property type="entry name" value="P-loop_NTPase"/>
</dbReference>
<evidence type="ECO:0000313" key="8">
    <source>
        <dbReference type="Proteomes" id="UP000095743"/>
    </source>
</evidence>
<dbReference type="InterPro" id="IPR009057">
    <property type="entry name" value="Homeodomain-like_sf"/>
</dbReference>
<dbReference type="EMBL" id="CP017269">
    <property type="protein sequence ID" value="AOT69201.1"/>
    <property type="molecule type" value="Genomic_DNA"/>
</dbReference>
<dbReference type="AlphaFoldDB" id="A0A1D8GE63"/>
<sequence length="476" mass="54413">MFDNDYNVKDLLDINYIDGITMVDQHGKIVYTVRYNPRFDNESDTYDVLNKNYLEVYNLDSLEESTIYNCLKQGIPITKSHQTFSDYRGRILTTKNITIPIIKNGKILGAVELSKDITTNEDVKRKCSRPTNFPAKKPLPCELNLAQYTFKDITTQNKYMLENIEKAKLIADSSSPILIYGSTGTGKELFVQSIHNHSYRRHKPFIAQNCASIPETLMETTLFGSVVGAYTGASDTPGIFELADGGTLFLDELNSMPWSMQAKFLRVLQDGLIKRVGDTKYKKVDVRIIAAMNVDPLEALHKKLLRDDIFYRLSVISFKLLPLKDRKEDIMLLTNYFISIYNHKFNKAVTTVSKKVAELFYTYDWPGNVRELQHIIEAAMNITNTNTIHIDHLPIYITEKYNHLQEPLLEDFLISPKSEESILPLNEAIEAIEVSMIKKALKKSAGNMSKASKLLKVSRQTLQYKIDKYGLDLDKD</sequence>
<dbReference type="Proteomes" id="UP000095743">
    <property type="component" value="Chromosome"/>
</dbReference>
<evidence type="ECO:0000256" key="3">
    <source>
        <dbReference type="ARBA" id="ARBA00023015"/>
    </source>
</evidence>
<keyword evidence="3" id="KW-0805">Transcription regulation</keyword>
<reference evidence="7 8" key="1">
    <citation type="submission" date="2016-09" db="EMBL/GenBank/DDBJ databases">
        <title>Genomic analysis reveals versatility of anaerobic energy metabolism of Geosporobacter ferrireducens IRF9 of phylum Firmicutes.</title>
        <authorList>
            <person name="Kim S.-J."/>
        </authorList>
    </citation>
    <scope>NUCLEOTIDE SEQUENCE [LARGE SCALE GENOMIC DNA]</scope>
    <source>
        <strain evidence="7 8">IRF9</strain>
    </source>
</reference>
<dbReference type="GO" id="GO:0006355">
    <property type="term" value="P:regulation of DNA-templated transcription"/>
    <property type="evidence" value="ECO:0007669"/>
    <property type="project" value="InterPro"/>
</dbReference>
<keyword evidence="5" id="KW-0804">Transcription</keyword>
<protein>
    <recommendedName>
        <fullName evidence="6">Sigma-54 factor interaction domain-containing protein</fullName>
    </recommendedName>
</protein>
<feature type="domain" description="Sigma-54 factor interaction" evidence="6">
    <location>
        <begin position="153"/>
        <end position="381"/>
    </location>
</feature>
<dbReference type="KEGG" id="gfe:Gferi_06260"/>
<gene>
    <name evidence="7" type="ORF">Gferi_06260</name>
</gene>
<dbReference type="Gene3D" id="1.10.10.60">
    <property type="entry name" value="Homeodomain-like"/>
    <property type="match status" value="1"/>
</dbReference>
<dbReference type="SUPFAM" id="SSF52540">
    <property type="entry name" value="P-loop containing nucleoside triphosphate hydrolases"/>
    <property type="match status" value="1"/>
</dbReference>
<dbReference type="SMART" id="SM00382">
    <property type="entry name" value="AAA"/>
    <property type="match status" value="1"/>
</dbReference>
<keyword evidence="8" id="KW-1185">Reference proteome</keyword>
<dbReference type="Pfam" id="PF00158">
    <property type="entry name" value="Sigma54_activat"/>
    <property type="match status" value="1"/>
</dbReference>
<dbReference type="InterPro" id="IPR002197">
    <property type="entry name" value="HTH_Fis"/>
</dbReference>
<evidence type="ECO:0000313" key="7">
    <source>
        <dbReference type="EMBL" id="AOT69201.1"/>
    </source>
</evidence>
<name>A0A1D8GE63_9FIRM</name>
<dbReference type="STRING" id="1424294.Gferi_06260"/>
<evidence type="ECO:0000256" key="1">
    <source>
        <dbReference type="ARBA" id="ARBA00022741"/>
    </source>
</evidence>
<dbReference type="InterPro" id="IPR025944">
    <property type="entry name" value="Sigma_54_int_dom_CS"/>
</dbReference>
<dbReference type="PROSITE" id="PS00676">
    <property type="entry name" value="SIGMA54_INTERACT_2"/>
    <property type="match status" value="1"/>
</dbReference>
<dbReference type="CDD" id="cd00009">
    <property type="entry name" value="AAA"/>
    <property type="match status" value="1"/>
</dbReference>